<gene>
    <name evidence="1" type="ORF">OH76DRAFT_220205</name>
</gene>
<protein>
    <submittedName>
        <fullName evidence="1">Uncharacterized protein</fullName>
    </submittedName>
</protein>
<name>A0A371CM25_9APHY</name>
<organism evidence="1 2">
    <name type="scientific">Lentinus brumalis</name>
    <dbReference type="NCBI Taxonomy" id="2498619"/>
    <lineage>
        <taxon>Eukaryota</taxon>
        <taxon>Fungi</taxon>
        <taxon>Dikarya</taxon>
        <taxon>Basidiomycota</taxon>
        <taxon>Agaricomycotina</taxon>
        <taxon>Agaricomycetes</taxon>
        <taxon>Polyporales</taxon>
        <taxon>Polyporaceae</taxon>
        <taxon>Lentinus</taxon>
    </lineage>
</organism>
<accession>A0A371CM25</accession>
<keyword evidence="2" id="KW-1185">Reference proteome</keyword>
<dbReference type="Proteomes" id="UP000256964">
    <property type="component" value="Unassembled WGS sequence"/>
</dbReference>
<reference evidence="1 2" key="1">
    <citation type="journal article" date="2018" name="Biotechnol. Biofuels">
        <title>Integrative visual omics of the white-rot fungus Polyporus brumalis exposes the biotechnological potential of its oxidative enzymes for delignifying raw plant biomass.</title>
        <authorList>
            <person name="Miyauchi S."/>
            <person name="Rancon A."/>
            <person name="Drula E."/>
            <person name="Hage H."/>
            <person name="Chaduli D."/>
            <person name="Favel A."/>
            <person name="Grisel S."/>
            <person name="Henrissat B."/>
            <person name="Herpoel-Gimbert I."/>
            <person name="Ruiz-Duenas F.J."/>
            <person name="Chevret D."/>
            <person name="Hainaut M."/>
            <person name="Lin J."/>
            <person name="Wang M."/>
            <person name="Pangilinan J."/>
            <person name="Lipzen A."/>
            <person name="Lesage-Meessen L."/>
            <person name="Navarro D."/>
            <person name="Riley R."/>
            <person name="Grigoriev I.V."/>
            <person name="Zhou S."/>
            <person name="Raouche S."/>
            <person name="Rosso M.N."/>
        </authorList>
    </citation>
    <scope>NUCLEOTIDE SEQUENCE [LARGE SCALE GENOMIC DNA]</scope>
    <source>
        <strain evidence="1 2">BRFM 1820</strain>
    </source>
</reference>
<proteinExistence type="predicted"/>
<dbReference type="EMBL" id="KZ857515">
    <property type="protein sequence ID" value="RDX41330.1"/>
    <property type="molecule type" value="Genomic_DNA"/>
</dbReference>
<dbReference type="AlphaFoldDB" id="A0A371CM25"/>
<sequence length="158" mass="17662">MVFLELESHLEVSMTTRTRRPAPTSRAASTRAMIVPSGLDVAGSLCVRCCSNIHLCPSPLCVDLVLSMRIHVRGIRNARDSCSLCVSARLHRLGYKLWAINSSRQCPRACHLTVDRAIDNSSSSRYPLSPSIRRHLHLQPSTGHLYAYSWTCQCSRRS</sequence>
<evidence type="ECO:0000313" key="2">
    <source>
        <dbReference type="Proteomes" id="UP000256964"/>
    </source>
</evidence>
<evidence type="ECO:0000313" key="1">
    <source>
        <dbReference type="EMBL" id="RDX41330.1"/>
    </source>
</evidence>